<evidence type="ECO:0000313" key="5">
    <source>
        <dbReference type="Proteomes" id="UP000800041"/>
    </source>
</evidence>
<keyword evidence="2" id="KW-0732">Signal</keyword>
<feature type="compositionally biased region" description="Low complexity" evidence="1">
    <location>
        <begin position="130"/>
        <end position="156"/>
    </location>
</feature>
<evidence type="ECO:0000313" key="4">
    <source>
        <dbReference type="EMBL" id="KAF1984544.1"/>
    </source>
</evidence>
<name>A0A6G1GUR8_9PEZI</name>
<feature type="region of interest" description="Disordered" evidence="1">
    <location>
        <begin position="130"/>
        <end position="163"/>
    </location>
</feature>
<feature type="domain" description="DUF7707" evidence="3">
    <location>
        <begin position="26"/>
        <end position="123"/>
    </location>
</feature>
<dbReference type="Pfam" id="PF24808">
    <property type="entry name" value="DUF7707"/>
    <property type="match status" value="1"/>
</dbReference>
<proteinExistence type="predicted"/>
<gene>
    <name evidence="4" type="ORF">K402DRAFT_413778</name>
</gene>
<feature type="chain" id="PRO_5026079920" description="DUF7707 domain-containing protein" evidence="2">
    <location>
        <begin position="20"/>
        <end position="194"/>
    </location>
</feature>
<evidence type="ECO:0000256" key="1">
    <source>
        <dbReference type="SAM" id="MobiDB-lite"/>
    </source>
</evidence>
<organism evidence="4 5">
    <name type="scientific">Aulographum hederae CBS 113979</name>
    <dbReference type="NCBI Taxonomy" id="1176131"/>
    <lineage>
        <taxon>Eukaryota</taxon>
        <taxon>Fungi</taxon>
        <taxon>Dikarya</taxon>
        <taxon>Ascomycota</taxon>
        <taxon>Pezizomycotina</taxon>
        <taxon>Dothideomycetes</taxon>
        <taxon>Pleosporomycetidae</taxon>
        <taxon>Aulographales</taxon>
        <taxon>Aulographaceae</taxon>
    </lineage>
</organism>
<reference evidence="4" key="1">
    <citation type="journal article" date="2020" name="Stud. Mycol.">
        <title>101 Dothideomycetes genomes: a test case for predicting lifestyles and emergence of pathogens.</title>
        <authorList>
            <person name="Haridas S."/>
            <person name="Albert R."/>
            <person name="Binder M."/>
            <person name="Bloem J."/>
            <person name="Labutti K."/>
            <person name="Salamov A."/>
            <person name="Andreopoulos B."/>
            <person name="Baker S."/>
            <person name="Barry K."/>
            <person name="Bills G."/>
            <person name="Bluhm B."/>
            <person name="Cannon C."/>
            <person name="Castanera R."/>
            <person name="Culley D."/>
            <person name="Daum C."/>
            <person name="Ezra D."/>
            <person name="Gonzalez J."/>
            <person name="Henrissat B."/>
            <person name="Kuo A."/>
            <person name="Liang C."/>
            <person name="Lipzen A."/>
            <person name="Lutzoni F."/>
            <person name="Magnuson J."/>
            <person name="Mondo S."/>
            <person name="Nolan M."/>
            <person name="Ohm R."/>
            <person name="Pangilinan J."/>
            <person name="Park H.-J."/>
            <person name="Ramirez L."/>
            <person name="Alfaro M."/>
            <person name="Sun H."/>
            <person name="Tritt A."/>
            <person name="Yoshinaga Y."/>
            <person name="Zwiers L.-H."/>
            <person name="Turgeon B."/>
            <person name="Goodwin S."/>
            <person name="Spatafora J."/>
            <person name="Crous P."/>
            <person name="Grigoriev I."/>
        </authorList>
    </citation>
    <scope>NUCLEOTIDE SEQUENCE</scope>
    <source>
        <strain evidence="4">CBS 113979</strain>
    </source>
</reference>
<protein>
    <recommendedName>
        <fullName evidence="3">DUF7707 domain-containing protein</fullName>
    </recommendedName>
</protein>
<dbReference type="Proteomes" id="UP000800041">
    <property type="component" value="Unassembled WGS sequence"/>
</dbReference>
<keyword evidence="5" id="KW-1185">Reference proteome</keyword>
<dbReference type="OrthoDB" id="2121879at2759"/>
<dbReference type="PANTHER" id="PTHR38118:SF2">
    <property type="entry name" value="CDP-ALCOHOL PHOSPHATIDYLTRANSFERASE PROTEIN"/>
    <property type="match status" value="1"/>
</dbReference>
<evidence type="ECO:0000259" key="3">
    <source>
        <dbReference type="Pfam" id="PF24808"/>
    </source>
</evidence>
<sequence>MVSFKLLLGFAALSSIAVAQVNETCCTVQPNSVDADDRIGWCRAQTNTCPQICGGHYSANRCDSRTLDFECVCMNGNTPNISSFDQTLPSLECLEWKRQCISSHPNDLPGQNYCLSFQCGDRNATALASASSSASSGGSSSTASPTSSPTGEASPTDSPAPAETSNAAVALSMAQQYGTGMIAAGFFALFGLAL</sequence>
<dbReference type="PANTHER" id="PTHR38118">
    <property type="entry name" value="ANCHORED CELL WALL PROTEIN 11-RELATED"/>
    <property type="match status" value="1"/>
</dbReference>
<evidence type="ECO:0000256" key="2">
    <source>
        <dbReference type="SAM" id="SignalP"/>
    </source>
</evidence>
<dbReference type="EMBL" id="ML977167">
    <property type="protein sequence ID" value="KAF1984544.1"/>
    <property type="molecule type" value="Genomic_DNA"/>
</dbReference>
<dbReference type="AlphaFoldDB" id="A0A6G1GUR8"/>
<accession>A0A6G1GUR8</accession>
<dbReference type="InterPro" id="IPR056124">
    <property type="entry name" value="DUF7707"/>
</dbReference>
<feature type="signal peptide" evidence="2">
    <location>
        <begin position="1"/>
        <end position="19"/>
    </location>
</feature>